<proteinExistence type="inferred from homology"/>
<dbReference type="EC" id="3.1.-.-" evidence="5"/>
<dbReference type="NCBIfam" id="TIGR00250">
    <property type="entry name" value="RNAse_H_YqgF"/>
    <property type="match status" value="1"/>
</dbReference>
<dbReference type="HAMAP" id="MF_00651">
    <property type="entry name" value="Nuclease_YqgF"/>
    <property type="match status" value="1"/>
</dbReference>
<evidence type="ECO:0000256" key="3">
    <source>
        <dbReference type="ARBA" id="ARBA00022722"/>
    </source>
</evidence>
<dbReference type="PANTHER" id="PTHR33317">
    <property type="entry name" value="POLYNUCLEOTIDYL TRANSFERASE, RIBONUCLEASE H-LIKE SUPERFAMILY PROTEIN"/>
    <property type="match status" value="1"/>
</dbReference>
<dbReference type="OrthoDB" id="9796140at2"/>
<protein>
    <recommendedName>
        <fullName evidence="5">Putative pre-16S rRNA nuclease</fullName>
        <ecNumber evidence="5">3.1.-.-</ecNumber>
    </recommendedName>
</protein>
<evidence type="ECO:0000313" key="8">
    <source>
        <dbReference type="Proteomes" id="UP000220251"/>
    </source>
</evidence>
<dbReference type="SUPFAM" id="SSF53098">
    <property type="entry name" value="Ribonuclease H-like"/>
    <property type="match status" value="1"/>
</dbReference>
<dbReference type="GO" id="GO:0004518">
    <property type="term" value="F:nuclease activity"/>
    <property type="evidence" value="ECO:0007669"/>
    <property type="project" value="UniProtKB-KW"/>
</dbReference>
<dbReference type="Proteomes" id="UP000220251">
    <property type="component" value="Unassembled WGS sequence"/>
</dbReference>
<dbReference type="InterPro" id="IPR012337">
    <property type="entry name" value="RNaseH-like_sf"/>
</dbReference>
<evidence type="ECO:0000256" key="5">
    <source>
        <dbReference type="HAMAP-Rule" id="MF_00651"/>
    </source>
</evidence>
<keyword evidence="4 5" id="KW-0378">Hydrolase</keyword>
<organism evidence="7 8">
    <name type="scientific">Estrella lausannensis</name>
    <dbReference type="NCBI Taxonomy" id="483423"/>
    <lineage>
        <taxon>Bacteria</taxon>
        <taxon>Pseudomonadati</taxon>
        <taxon>Chlamydiota</taxon>
        <taxon>Chlamydiia</taxon>
        <taxon>Parachlamydiales</taxon>
        <taxon>Candidatus Criblamydiaceae</taxon>
        <taxon>Estrella</taxon>
    </lineage>
</organism>
<comment type="similarity">
    <text evidence="5">Belongs to the YqgF HJR family.</text>
</comment>
<dbReference type="InterPro" id="IPR006641">
    <property type="entry name" value="YqgF/RNaseH-like_dom"/>
</dbReference>
<reference evidence="8" key="1">
    <citation type="submission" date="2015-06" db="EMBL/GenBank/DDBJ databases">
        <authorList>
            <person name="Bertelli C."/>
        </authorList>
    </citation>
    <scope>NUCLEOTIDE SEQUENCE [LARGE SCALE GENOMIC DNA]</scope>
    <source>
        <strain evidence="8">CRIB-30</strain>
    </source>
</reference>
<dbReference type="AlphaFoldDB" id="A0A0H5DNY7"/>
<dbReference type="RefSeq" id="WP_098038005.1">
    <property type="nucleotide sequence ID" value="NZ_CWGJ01000011.1"/>
</dbReference>
<evidence type="ECO:0000256" key="4">
    <source>
        <dbReference type="ARBA" id="ARBA00022801"/>
    </source>
</evidence>
<dbReference type="InterPro" id="IPR005227">
    <property type="entry name" value="YqgF"/>
</dbReference>
<feature type="domain" description="YqgF/RNase H-like" evidence="6">
    <location>
        <begin position="6"/>
        <end position="113"/>
    </location>
</feature>
<dbReference type="Gene3D" id="3.30.420.140">
    <property type="entry name" value="YqgF/RNase H-like domain"/>
    <property type="match status" value="1"/>
</dbReference>
<evidence type="ECO:0000259" key="6">
    <source>
        <dbReference type="SMART" id="SM00732"/>
    </source>
</evidence>
<comment type="subcellular location">
    <subcellularLocation>
        <location evidence="5">Cytoplasm</location>
    </subcellularLocation>
</comment>
<gene>
    <name evidence="7" type="ORF">ELAC_0805</name>
</gene>
<dbReference type="Pfam" id="PF03652">
    <property type="entry name" value="RuvX"/>
    <property type="match status" value="1"/>
</dbReference>
<evidence type="ECO:0000256" key="1">
    <source>
        <dbReference type="ARBA" id="ARBA00022490"/>
    </source>
</evidence>
<dbReference type="GO" id="GO:0016788">
    <property type="term" value="F:hydrolase activity, acting on ester bonds"/>
    <property type="evidence" value="ECO:0007669"/>
    <property type="project" value="UniProtKB-UniRule"/>
</dbReference>
<dbReference type="InterPro" id="IPR037027">
    <property type="entry name" value="YqgF/RNaseH-like_dom_sf"/>
</dbReference>
<dbReference type="GO" id="GO:0000967">
    <property type="term" value="P:rRNA 5'-end processing"/>
    <property type="evidence" value="ECO:0007669"/>
    <property type="project" value="UniProtKB-UniRule"/>
</dbReference>
<keyword evidence="3 5" id="KW-0540">Nuclease</keyword>
<name>A0A0H5DNY7_9BACT</name>
<dbReference type="GO" id="GO:0005829">
    <property type="term" value="C:cytosol"/>
    <property type="evidence" value="ECO:0007669"/>
    <property type="project" value="TreeGrafter"/>
</dbReference>
<dbReference type="EMBL" id="CWGJ01000011">
    <property type="protein sequence ID" value="CRX38156.1"/>
    <property type="molecule type" value="Genomic_DNA"/>
</dbReference>
<comment type="function">
    <text evidence="5">Could be a nuclease involved in processing of the 5'-end of pre-16S rRNA.</text>
</comment>
<dbReference type="PANTHER" id="PTHR33317:SF4">
    <property type="entry name" value="POLYNUCLEOTIDYL TRANSFERASE, RIBONUCLEASE H-LIKE SUPERFAMILY PROTEIN"/>
    <property type="match status" value="1"/>
</dbReference>
<evidence type="ECO:0000256" key="2">
    <source>
        <dbReference type="ARBA" id="ARBA00022517"/>
    </source>
</evidence>
<keyword evidence="8" id="KW-1185">Reference proteome</keyword>
<dbReference type="CDD" id="cd16964">
    <property type="entry name" value="YqgF"/>
    <property type="match status" value="1"/>
</dbReference>
<evidence type="ECO:0000313" key="7">
    <source>
        <dbReference type="EMBL" id="CRX38156.1"/>
    </source>
</evidence>
<dbReference type="SMART" id="SM00732">
    <property type="entry name" value="YqgFc"/>
    <property type="match status" value="1"/>
</dbReference>
<keyword evidence="1 5" id="KW-0963">Cytoplasm</keyword>
<sequence>MKGIKTRIIAIDYGQKRIGIAYSDETKLIAMPKEMILTERKLERTALKFAELIRAHEKELGYQVEEIVIGKPLLMSGKSGLMADEVKAFVELLSKEFTCPIIAWDERLSSVQAERALIEANLSRKQRTKHVDQVAAVIILQSYLDHKHIAKERQT</sequence>
<accession>A0A0H5DNY7</accession>
<keyword evidence="2 5" id="KW-0690">Ribosome biogenesis</keyword>